<dbReference type="InterPro" id="IPR002625">
    <property type="entry name" value="Smr_dom"/>
</dbReference>
<proteinExistence type="predicted"/>
<organism evidence="2 3">
    <name type="scientific">Candidatus Uhrbacteria bacterium CG10_big_fil_rev_8_21_14_0_10_50_16</name>
    <dbReference type="NCBI Taxonomy" id="1975039"/>
    <lineage>
        <taxon>Bacteria</taxon>
        <taxon>Candidatus Uhriibacteriota</taxon>
    </lineage>
</organism>
<accession>A0A2H0RLW1</accession>
<dbReference type="EMBL" id="PCYM01000006">
    <property type="protein sequence ID" value="PIR47416.1"/>
    <property type="molecule type" value="Genomic_DNA"/>
</dbReference>
<dbReference type="AlphaFoldDB" id="A0A2H0RLW1"/>
<dbReference type="SMART" id="SM00463">
    <property type="entry name" value="SMR"/>
    <property type="match status" value="1"/>
</dbReference>
<reference evidence="2 3" key="1">
    <citation type="submission" date="2017-09" db="EMBL/GenBank/DDBJ databases">
        <title>Depth-based differentiation of microbial function through sediment-hosted aquifers and enrichment of novel symbionts in the deep terrestrial subsurface.</title>
        <authorList>
            <person name="Probst A.J."/>
            <person name="Ladd B."/>
            <person name="Jarett J.K."/>
            <person name="Geller-Mcgrath D.E."/>
            <person name="Sieber C.M."/>
            <person name="Emerson J.B."/>
            <person name="Anantharaman K."/>
            <person name="Thomas B.C."/>
            <person name="Malmstrom R."/>
            <person name="Stieglmeier M."/>
            <person name="Klingl A."/>
            <person name="Woyke T."/>
            <person name="Ryan C.M."/>
            <person name="Banfield J.F."/>
        </authorList>
    </citation>
    <scope>NUCLEOTIDE SEQUENCE [LARGE SCALE GENOMIC DNA]</scope>
    <source>
        <strain evidence="2">CG10_big_fil_rev_8_21_14_0_10_50_16</strain>
    </source>
</reference>
<dbReference type="PROSITE" id="PS50828">
    <property type="entry name" value="SMR"/>
    <property type="match status" value="1"/>
</dbReference>
<sequence length="121" mass="13241">MGRQRPRFISEFSPDIPAEHAELAAIIFAAERSAETPEVDLHGLDVHDALHEIDLFIDRAFIRGDRGVKIIHGAGTGILRKAVREHLKSHEHIQTSVPASGAESSGVTIAILEHNGDVRLK</sequence>
<feature type="domain" description="Smr" evidence="1">
    <location>
        <begin position="39"/>
        <end position="113"/>
    </location>
</feature>
<protein>
    <recommendedName>
        <fullName evidence="1">Smr domain-containing protein</fullName>
    </recommendedName>
</protein>
<dbReference type="Pfam" id="PF01713">
    <property type="entry name" value="Smr"/>
    <property type="match status" value="1"/>
</dbReference>
<evidence type="ECO:0000313" key="3">
    <source>
        <dbReference type="Proteomes" id="UP000230084"/>
    </source>
</evidence>
<dbReference type="Proteomes" id="UP000230084">
    <property type="component" value="Unassembled WGS sequence"/>
</dbReference>
<dbReference type="SUPFAM" id="SSF160443">
    <property type="entry name" value="SMR domain-like"/>
    <property type="match status" value="1"/>
</dbReference>
<dbReference type="InterPro" id="IPR036063">
    <property type="entry name" value="Smr_dom_sf"/>
</dbReference>
<evidence type="ECO:0000259" key="1">
    <source>
        <dbReference type="PROSITE" id="PS50828"/>
    </source>
</evidence>
<comment type="caution">
    <text evidence="2">The sequence shown here is derived from an EMBL/GenBank/DDBJ whole genome shotgun (WGS) entry which is preliminary data.</text>
</comment>
<evidence type="ECO:0000313" key="2">
    <source>
        <dbReference type="EMBL" id="PIR47416.1"/>
    </source>
</evidence>
<gene>
    <name evidence="2" type="ORF">COV06_03070</name>
</gene>
<dbReference type="Gene3D" id="3.30.1370.110">
    <property type="match status" value="1"/>
</dbReference>
<name>A0A2H0RLW1_9BACT</name>